<protein>
    <submittedName>
        <fullName evidence="2">Uncharacterized protein LOC109129888</fullName>
    </submittedName>
</protein>
<dbReference type="Proteomes" id="UP000694864">
    <property type="component" value="Chromosome 17"/>
</dbReference>
<gene>
    <name evidence="2" type="primary">LOC109129888</name>
</gene>
<proteinExistence type="predicted"/>
<dbReference type="RefSeq" id="XP_019094451.1">
    <property type="nucleotide sequence ID" value="XM_019238906.1"/>
</dbReference>
<reference evidence="1" key="1">
    <citation type="journal article" date="2014" name="Nat. Commun.">
        <title>The emerging biofuel crop Camelina sativa retains a highly undifferentiated hexaploid genome structure.</title>
        <authorList>
            <person name="Kagale S."/>
            <person name="Koh C."/>
            <person name="Nixon J."/>
            <person name="Bollina V."/>
            <person name="Clarke W.E."/>
            <person name="Tuteja R."/>
            <person name="Spillane C."/>
            <person name="Robinson S.J."/>
            <person name="Links M.G."/>
            <person name="Clarke C."/>
            <person name="Higgins E.E."/>
            <person name="Huebert T."/>
            <person name="Sharpe A.G."/>
            <person name="Parkin I.A."/>
        </authorList>
    </citation>
    <scope>NUCLEOTIDE SEQUENCE [LARGE SCALE GENOMIC DNA]</scope>
    <source>
        <strain evidence="1">cv. DH55</strain>
    </source>
</reference>
<keyword evidence="1" id="KW-1185">Reference proteome</keyword>
<sequence>MLNPGSTSCLDVCSVNRIKYATAPATLRKLVAQAAIYHLWKQRNHLLHNQVSIPPELIFKDIDREIRNTITARNHRKHFRNLMILWIR</sequence>
<accession>A0ABM1R613</accession>
<evidence type="ECO:0000313" key="1">
    <source>
        <dbReference type="Proteomes" id="UP000694864"/>
    </source>
</evidence>
<organism evidence="1 2">
    <name type="scientific">Camelina sativa</name>
    <name type="common">False flax</name>
    <name type="synonym">Myagrum sativum</name>
    <dbReference type="NCBI Taxonomy" id="90675"/>
    <lineage>
        <taxon>Eukaryota</taxon>
        <taxon>Viridiplantae</taxon>
        <taxon>Streptophyta</taxon>
        <taxon>Embryophyta</taxon>
        <taxon>Tracheophyta</taxon>
        <taxon>Spermatophyta</taxon>
        <taxon>Magnoliopsida</taxon>
        <taxon>eudicotyledons</taxon>
        <taxon>Gunneridae</taxon>
        <taxon>Pentapetalae</taxon>
        <taxon>rosids</taxon>
        <taxon>malvids</taxon>
        <taxon>Brassicales</taxon>
        <taxon>Brassicaceae</taxon>
        <taxon>Camelineae</taxon>
        <taxon>Camelina</taxon>
    </lineage>
</organism>
<evidence type="ECO:0000313" key="2">
    <source>
        <dbReference type="RefSeq" id="XP_019094451.1"/>
    </source>
</evidence>
<dbReference type="GeneID" id="109129888"/>
<name>A0ABM1R613_CAMSA</name>
<reference evidence="2" key="2">
    <citation type="submission" date="2025-08" db="UniProtKB">
        <authorList>
            <consortium name="RefSeq"/>
        </authorList>
    </citation>
    <scope>IDENTIFICATION</scope>
    <source>
        <tissue evidence="2">Leaf</tissue>
    </source>
</reference>